<dbReference type="AlphaFoldDB" id="A0AAF3FFM4"/>
<dbReference type="Pfam" id="PF22976">
    <property type="entry name" value="RRM_10"/>
    <property type="match status" value="1"/>
</dbReference>
<reference evidence="8" key="1">
    <citation type="submission" date="2024-02" db="UniProtKB">
        <authorList>
            <consortium name="WormBaseParasite"/>
        </authorList>
    </citation>
    <scope>IDENTIFICATION</scope>
</reference>
<dbReference type="InterPro" id="IPR006536">
    <property type="entry name" value="HnRNP-L/PTB"/>
</dbReference>
<dbReference type="SMART" id="SM00360">
    <property type="entry name" value="RRM"/>
    <property type="match status" value="4"/>
</dbReference>
<feature type="region of interest" description="Disordered" evidence="5">
    <location>
        <begin position="1"/>
        <end position="33"/>
    </location>
</feature>
<keyword evidence="1" id="KW-0597">Phosphoprotein</keyword>
<evidence type="ECO:0000256" key="1">
    <source>
        <dbReference type="ARBA" id="ARBA00022553"/>
    </source>
</evidence>
<evidence type="ECO:0000256" key="5">
    <source>
        <dbReference type="SAM" id="MobiDB-lite"/>
    </source>
</evidence>
<protein>
    <submittedName>
        <fullName evidence="8">RRM domain-containing protein</fullName>
    </submittedName>
</protein>
<dbReference type="InterPro" id="IPR012677">
    <property type="entry name" value="Nucleotide-bd_a/b_plait_sf"/>
</dbReference>
<dbReference type="CDD" id="cd12424">
    <property type="entry name" value="RRM3_hnRNPL_like"/>
    <property type="match status" value="1"/>
</dbReference>
<feature type="compositionally biased region" description="Basic and acidic residues" evidence="5">
    <location>
        <begin position="1"/>
        <end position="32"/>
    </location>
</feature>
<evidence type="ECO:0000256" key="2">
    <source>
        <dbReference type="ARBA" id="ARBA00022737"/>
    </source>
</evidence>
<feature type="domain" description="RRM" evidence="6">
    <location>
        <begin position="308"/>
        <end position="382"/>
    </location>
</feature>
<dbReference type="InterPro" id="IPR021790">
    <property type="entry name" value="PTBP1-like_RRM2"/>
</dbReference>
<dbReference type="Gene3D" id="3.30.70.330">
    <property type="match status" value="4"/>
</dbReference>
<evidence type="ECO:0000259" key="6">
    <source>
        <dbReference type="PROSITE" id="PS50102"/>
    </source>
</evidence>
<dbReference type="InterPro" id="IPR035979">
    <property type="entry name" value="RBD_domain_sf"/>
</dbReference>
<dbReference type="InterPro" id="IPR055204">
    <property type="entry name" value="HNRNPL_RRM"/>
</dbReference>
<organism evidence="7 8">
    <name type="scientific">Mesorhabditis belari</name>
    <dbReference type="NCBI Taxonomy" id="2138241"/>
    <lineage>
        <taxon>Eukaryota</taxon>
        <taxon>Metazoa</taxon>
        <taxon>Ecdysozoa</taxon>
        <taxon>Nematoda</taxon>
        <taxon>Chromadorea</taxon>
        <taxon>Rhabditida</taxon>
        <taxon>Rhabditina</taxon>
        <taxon>Rhabditomorpha</taxon>
        <taxon>Rhabditoidea</taxon>
        <taxon>Rhabditidae</taxon>
        <taxon>Mesorhabditinae</taxon>
        <taxon>Mesorhabditis</taxon>
    </lineage>
</organism>
<evidence type="ECO:0000313" key="8">
    <source>
        <dbReference type="WBParaSite" id="MBELARI_LOCUS4688"/>
    </source>
</evidence>
<dbReference type="Pfam" id="PF00076">
    <property type="entry name" value="RRM_1"/>
    <property type="match status" value="1"/>
</dbReference>
<keyword evidence="3 4" id="KW-0694">RNA-binding</keyword>
<dbReference type="Proteomes" id="UP000887575">
    <property type="component" value="Unassembled WGS sequence"/>
</dbReference>
<dbReference type="GO" id="GO:0005634">
    <property type="term" value="C:nucleus"/>
    <property type="evidence" value="ECO:0007669"/>
    <property type="project" value="InterPro"/>
</dbReference>
<keyword evidence="2" id="KW-0677">Repeat</keyword>
<evidence type="ECO:0000256" key="4">
    <source>
        <dbReference type="PROSITE-ProRule" id="PRU00176"/>
    </source>
</evidence>
<feature type="domain" description="RRM" evidence="6">
    <location>
        <begin position="127"/>
        <end position="204"/>
    </location>
</feature>
<feature type="domain" description="RRM" evidence="6">
    <location>
        <begin position="35"/>
        <end position="110"/>
    </location>
</feature>
<accession>A0AAF3FFM4</accession>
<dbReference type="SUPFAM" id="SSF54928">
    <property type="entry name" value="RNA-binding domain, RBD"/>
    <property type="match status" value="4"/>
</dbReference>
<dbReference type="GO" id="GO:0003723">
    <property type="term" value="F:RNA binding"/>
    <property type="evidence" value="ECO:0007669"/>
    <property type="project" value="UniProtKB-UniRule"/>
</dbReference>
<dbReference type="PANTHER" id="PTHR15592">
    <property type="entry name" value="MATRIN 3/NUCLEAR PROTEIN 220-RELATED"/>
    <property type="match status" value="1"/>
</dbReference>
<evidence type="ECO:0000313" key="7">
    <source>
        <dbReference type="Proteomes" id="UP000887575"/>
    </source>
</evidence>
<dbReference type="Pfam" id="PF11835">
    <property type="entry name" value="RRM_8"/>
    <property type="match status" value="1"/>
</dbReference>
<dbReference type="NCBIfam" id="TIGR01649">
    <property type="entry name" value="hnRNP-L_PTB"/>
    <property type="match status" value="1"/>
</dbReference>
<name>A0AAF3FFM4_9BILA</name>
<keyword evidence="7" id="KW-1185">Reference proteome</keyword>
<dbReference type="InterPro" id="IPR000504">
    <property type="entry name" value="RRM_dom"/>
</dbReference>
<dbReference type="Pfam" id="PF13893">
    <property type="entry name" value="RRM_5"/>
    <property type="match status" value="1"/>
</dbReference>
<dbReference type="GO" id="GO:0006397">
    <property type="term" value="P:mRNA processing"/>
    <property type="evidence" value="ECO:0007669"/>
    <property type="project" value="InterPro"/>
</dbReference>
<evidence type="ECO:0000256" key="3">
    <source>
        <dbReference type="ARBA" id="ARBA00022884"/>
    </source>
</evidence>
<dbReference type="PROSITE" id="PS50102">
    <property type="entry name" value="RRM"/>
    <property type="match status" value="3"/>
</dbReference>
<proteinExistence type="predicted"/>
<dbReference type="WBParaSite" id="MBELARI_LOCUS4688">
    <property type="protein sequence ID" value="MBELARI_LOCUS4688"/>
    <property type="gene ID" value="MBELARI_LOCUS4688"/>
</dbReference>
<sequence length="525" mass="59601">MPKRTNEPTFDQEHGWLYKKQKSDDVDPRAPDPSKVIHIRNLRPQATEGDLVEAFNHFGTVAYCILVPHKRQGLVEFLEIESAIKTMDYLHTGGQVVVLNSPVLANYSTSAAIERIGFESATPSHVLVLNVKNIQDNHIDADIIHKITHPHGAVQRIAVVRRNFGVLALVEFATVEEATRAKYALNGADIYSGSCTLKIEYSKEESVKVRANDADHRDYVNPEVPRQKPPLLDSTNFFNTSGPFQALDAVGYQNMQRRFNIPTKQRFGFYYPIGDRTNDYSASSSETWRQDTRSDYAHSPPTLVDRGSVVMVYGLDHTQFTCQILFNLFCLYGNVNKIRFMRRKTDTAMVQMENSVQALTLVRNMDEVDLFGKTLQIRIAKQNEVIPDPDPFQLEKDLSLSFVDFTGSRLQRYLTPEFASRNHPIRPTDTLHFFNAPPTITEEKLYAIWNDAAAPCPQVVHINAGTSRKSVSGFIKFEQVTQATESLALVNHTPIHTDHKLPWILKLGFYDGDFSKFRPIKDKEV</sequence>